<gene>
    <name evidence="2" type="ordered locus">Fphi_0136</name>
</gene>
<feature type="transmembrane region" description="Helical" evidence="1">
    <location>
        <begin position="271"/>
        <end position="292"/>
    </location>
</feature>
<feature type="transmembrane region" description="Helical" evidence="1">
    <location>
        <begin position="92"/>
        <end position="122"/>
    </location>
</feature>
<dbReference type="InterPro" id="IPR007427">
    <property type="entry name" value="DUF475"/>
</dbReference>
<dbReference type="Pfam" id="PF04332">
    <property type="entry name" value="DUF475"/>
    <property type="match status" value="1"/>
</dbReference>
<feature type="transmembrane region" description="Helical" evidence="1">
    <location>
        <begin position="184"/>
        <end position="204"/>
    </location>
</feature>
<dbReference type="AlphaFoldDB" id="B0TYB4"/>
<feature type="transmembrane region" description="Helical" evidence="1">
    <location>
        <begin position="142"/>
        <end position="163"/>
    </location>
</feature>
<evidence type="ECO:0000256" key="1">
    <source>
        <dbReference type="SAM" id="Phobius"/>
    </source>
</evidence>
<feature type="transmembrane region" description="Helical" evidence="1">
    <location>
        <begin position="337"/>
        <end position="356"/>
    </location>
</feature>
<dbReference type="NCBIfam" id="NF010619">
    <property type="entry name" value="PRK14013.2-5"/>
    <property type="match status" value="1"/>
</dbReference>
<proteinExistence type="predicted"/>
<dbReference type="PANTHER" id="PTHR30238:SF4">
    <property type="entry name" value="SLL1022 PROTEIN"/>
    <property type="match status" value="1"/>
</dbReference>
<dbReference type="eggNOG" id="COG2899">
    <property type="taxonomic scope" value="Bacteria"/>
</dbReference>
<name>B0TYB4_FRAP2</name>
<dbReference type="HOGENOM" id="CLU_034539_1_0_6"/>
<accession>B0TYB4</accession>
<feature type="transmembrane region" description="Helical" evidence="1">
    <location>
        <begin position="247"/>
        <end position="265"/>
    </location>
</feature>
<keyword evidence="1" id="KW-0812">Transmembrane</keyword>
<evidence type="ECO:0008006" key="3">
    <source>
        <dbReference type="Google" id="ProtNLM"/>
    </source>
</evidence>
<feature type="transmembrane region" description="Helical" evidence="1">
    <location>
        <begin position="55"/>
        <end position="71"/>
    </location>
</feature>
<dbReference type="PANTHER" id="PTHR30238">
    <property type="entry name" value="MEMBRANE BOUND PREDICTED REDOX MODULATOR"/>
    <property type="match status" value="1"/>
</dbReference>
<protein>
    <recommendedName>
        <fullName evidence="3">Integral membrane TerC family protein</fullName>
    </recommendedName>
</protein>
<dbReference type="NCBIfam" id="NF010612">
    <property type="entry name" value="PRK14013.1-2"/>
    <property type="match status" value="1"/>
</dbReference>
<sequence length="364" mass="40751">MKISCKISLYVKIYSLKTYFLIALKILKYFYGSFFVTLIGIGIAIFIYPTAPLETIYSVLILAILEISLSFDNAVINAKILGQMSQKWQKIFIYLGLPIAVFGMRLLFPILLVSVTSGINFTNVVTLALNDPQQYQNILEHSMPYICSFGGSFLLMVFLNFFLSENEGHHWIPIVENNRITRKIRDYNGGYILFAIFIGLIIIYDAESDYQGSLAIAYFLGIVVHESIGMLNSIFDTSHIDSSTVARNGIMGFIYLEIIDASFSFDGVIGAFAITANIIIIMIGLGIGAMFVRSLTILFVEKKTLAKYIYLEHGAHYAIGFLAAVLLLKIFVHIPEWFSGSIGILVLFIAFIHSVISAKKLEKQ</sequence>
<keyword evidence="1" id="KW-1133">Transmembrane helix</keyword>
<feature type="transmembrane region" description="Helical" evidence="1">
    <location>
        <begin position="216"/>
        <end position="235"/>
    </location>
</feature>
<feature type="transmembrane region" description="Helical" evidence="1">
    <location>
        <begin position="313"/>
        <end position="331"/>
    </location>
</feature>
<dbReference type="EMBL" id="CP000937">
    <property type="protein sequence ID" value="ABZ86356.1"/>
    <property type="molecule type" value="Genomic_DNA"/>
</dbReference>
<feature type="transmembrane region" description="Helical" evidence="1">
    <location>
        <begin position="29"/>
        <end position="49"/>
    </location>
</feature>
<keyword evidence="1" id="KW-0472">Membrane</keyword>
<evidence type="ECO:0000313" key="2">
    <source>
        <dbReference type="EMBL" id="ABZ86356.1"/>
    </source>
</evidence>
<dbReference type="KEGG" id="fph:Fphi_0136"/>
<reference evidence="2" key="1">
    <citation type="submission" date="2009-01" db="EMBL/GenBank/DDBJ databases">
        <title>Complete sequence of chromosome of Francisella philomiragia subsp. philomiragia ATCC 25017.</title>
        <authorList>
            <consortium name="US DOE Joint Genome Institute"/>
            <person name="Copeland A."/>
            <person name="Lucas S."/>
            <person name="Lapidus A."/>
            <person name="Barry K."/>
            <person name="Detter J.C."/>
            <person name="Glavina del Rio T."/>
            <person name="Hammon N."/>
            <person name="Israni S."/>
            <person name="Dalin E."/>
            <person name="Tice H."/>
            <person name="Pitluck S."/>
            <person name="Chain P."/>
            <person name="Malfatti S."/>
            <person name="Shin M."/>
            <person name="Vergez L."/>
            <person name="Schmutz J."/>
            <person name="Larimer F."/>
            <person name="Land M."/>
            <person name="Hauser L."/>
            <person name="Richardson P."/>
        </authorList>
    </citation>
    <scope>NUCLEOTIDE SEQUENCE</scope>
    <source>
        <strain evidence="2">ATCC 25017</strain>
    </source>
</reference>
<organism evidence="2">
    <name type="scientific">Francisella philomiragia subsp. philomiragia (strain ATCC 25017 / CCUG 19701 / FSC 153 / O#319-036)</name>
    <dbReference type="NCBI Taxonomy" id="484022"/>
    <lineage>
        <taxon>Bacteria</taxon>
        <taxon>Pseudomonadati</taxon>
        <taxon>Pseudomonadota</taxon>
        <taxon>Gammaproteobacteria</taxon>
        <taxon>Thiotrichales</taxon>
        <taxon>Francisellaceae</taxon>
        <taxon>Francisella</taxon>
    </lineage>
</organism>